<dbReference type="Proteomes" id="UP000545761">
    <property type="component" value="Unassembled WGS sequence"/>
</dbReference>
<dbReference type="Pfam" id="PF19054">
    <property type="entry name" value="DUF5753"/>
    <property type="match status" value="1"/>
</dbReference>
<proteinExistence type="predicted"/>
<dbReference type="InterPro" id="IPR010982">
    <property type="entry name" value="Lambda_DNA-bd_dom_sf"/>
</dbReference>
<dbReference type="InterPro" id="IPR043917">
    <property type="entry name" value="DUF5753"/>
</dbReference>
<organism evidence="2 3">
    <name type="scientific">Streptomyces himalayensis subsp. himalayensis</name>
    <dbReference type="NCBI Taxonomy" id="2756131"/>
    <lineage>
        <taxon>Bacteria</taxon>
        <taxon>Bacillati</taxon>
        <taxon>Actinomycetota</taxon>
        <taxon>Actinomycetes</taxon>
        <taxon>Kitasatosporales</taxon>
        <taxon>Streptomycetaceae</taxon>
        <taxon>Streptomyces</taxon>
        <taxon>Streptomyces himalayensis</taxon>
    </lineage>
</organism>
<sequence length="276" mass="30390">MNQTKGTDPYADPRAFYGSELRRLRETAGFSQEQLGERVFCSGTYVGQFETATRRPQLEVSKLLDEVLDSGEHLQRLCRLARKSKVAEYFADAAELEKLAQTICEYAPVLVPGLLQTRSYARAITRAAMRFSPDEAVEEIVTARMERQGILNAPTAPVLWEIIHEAVLQAPIGGPEVMHQQLLRIAELASRPRVVVQVLPFSAMNEAFMDSMTSIMAFDDAPTVAYTEGAGSGQLIEEPALVGQILRSYDLVRAAALSPAASLALIQSVAEDYRTP</sequence>
<dbReference type="PROSITE" id="PS50943">
    <property type="entry name" value="HTH_CROC1"/>
    <property type="match status" value="1"/>
</dbReference>
<protein>
    <submittedName>
        <fullName evidence="2">Helix-turn-helix transcriptional regulator</fullName>
    </submittedName>
</protein>
<evidence type="ECO:0000313" key="2">
    <source>
        <dbReference type="EMBL" id="MBA2947649.1"/>
    </source>
</evidence>
<name>A0A7W0DNK5_9ACTN</name>
<accession>A0A7W0DNK5</accession>
<dbReference type="Pfam" id="PF13560">
    <property type="entry name" value="HTH_31"/>
    <property type="match status" value="1"/>
</dbReference>
<dbReference type="SUPFAM" id="SSF47413">
    <property type="entry name" value="lambda repressor-like DNA-binding domains"/>
    <property type="match status" value="1"/>
</dbReference>
<evidence type="ECO:0000313" key="3">
    <source>
        <dbReference type="Proteomes" id="UP000545761"/>
    </source>
</evidence>
<dbReference type="Gene3D" id="1.10.260.40">
    <property type="entry name" value="lambda repressor-like DNA-binding domains"/>
    <property type="match status" value="1"/>
</dbReference>
<reference evidence="2 3" key="1">
    <citation type="submission" date="2020-07" db="EMBL/GenBank/DDBJ databases">
        <title>Streptomyces isolated from Indian soil.</title>
        <authorList>
            <person name="Mandal S."/>
            <person name="Maiti P.K."/>
        </authorList>
    </citation>
    <scope>NUCLEOTIDE SEQUENCE [LARGE SCALE GENOMIC DNA]</scope>
    <source>
        <strain evidence="2 3">PSKA28</strain>
    </source>
</reference>
<dbReference type="SMART" id="SM00530">
    <property type="entry name" value="HTH_XRE"/>
    <property type="match status" value="1"/>
</dbReference>
<dbReference type="GO" id="GO:0003677">
    <property type="term" value="F:DNA binding"/>
    <property type="evidence" value="ECO:0007669"/>
    <property type="project" value="InterPro"/>
</dbReference>
<dbReference type="EMBL" id="JACEHE010000010">
    <property type="protein sequence ID" value="MBA2947649.1"/>
    <property type="molecule type" value="Genomic_DNA"/>
</dbReference>
<feature type="domain" description="HTH cro/C1-type" evidence="1">
    <location>
        <begin position="21"/>
        <end position="74"/>
    </location>
</feature>
<comment type="caution">
    <text evidence="2">The sequence shown here is derived from an EMBL/GenBank/DDBJ whole genome shotgun (WGS) entry which is preliminary data.</text>
</comment>
<dbReference type="AlphaFoldDB" id="A0A7W0DNK5"/>
<dbReference type="InterPro" id="IPR001387">
    <property type="entry name" value="Cro/C1-type_HTH"/>
</dbReference>
<gene>
    <name evidence="2" type="ORF">H1D24_18005</name>
</gene>
<dbReference type="CDD" id="cd00093">
    <property type="entry name" value="HTH_XRE"/>
    <property type="match status" value="1"/>
</dbReference>
<evidence type="ECO:0000259" key="1">
    <source>
        <dbReference type="PROSITE" id="PS50943"/>
    </source>
</evidence>